<accession>A0AAW2GXJ6</accession>
<proteinExistence type="predicted"/>
<dbReference type="Proteomes" id="UP001430953">
    <property type="component" value="Unassembled WGS sequence"/>
</dbReference>
<dbReference type="EMBL" id="JADYXP020000002">
    <property type="protein sequence ID" value="KAL0131881.1"/>
    <property type="molecule type" value="Genomic_DNA"/>
</dbReference>
<comment type="caution">
    <text evidence="1">The sequence shown here is derived from an EMBL/GenBank/DDBJ whole genome shotgun (WGS) entry which is preliminary data.</text>
</comment>
<protein>
    <submittedName>
        <fullName evidence="1">Uncharacterized protein</fullName>
    </submittedName>
</protein>
<evidence type="ECO:0000313" key="2">
    <source>
        <dbReference type="Proteomes" id="UP001430953"/>
    </source>
</evidence>
<evidence type="ECO:0000313" key="1">
    <source>
        <dbReference type="EMBL" id="KAL0131881.1"/>
    </source>
</evidence>
<dbReference type="AlphaFoldDB" id="A0AAW2GXJ6"/>
<organism evidence="1 2">
    <name type="scientific">Cardiocondyla obscurior</name>
    <dbReference type="NCBI Taxonomy" id="286306"/>
    <lineage>
        <taxon>Eukaryota</taxon>
        <taxon>Metazoa</taxon>
        <taxon>Ecdysozoa</taxon>
        <taxon>Arthropoda</taxon>
        <taxon>Hexapoda</taxon>
        <taxon>Insecta</taxon>
        <taxon>Pterygota</taxon>
        <taxon>Neoptera</taxon>
        <taxon>Endopterygota</taxon>
        <taxon>Hymenoptera</taxon>
        <taxon>Apocrita</taxon>
        <taxon>Aculeata</taxon>
        <taxon>Formicoidea</taxon>
        <taxon>Formicidae</taxon>
        <taxon>Myrmicinae</taxon>
        <taxon>Cardiocondyla</taxon>
    </lineage>
</organism>
<name>A0AAW2GXJ6_9HYME</name>
<sequence length="107" mass="12193">MRSKASSLLCLDILYEQSACQQKILTQRTHVLNISPKKLNIAFSPGCKNVFSCFRAQIFIHLRAYPIGQRPVAEHEIMPREDCSIDRRIGEARVLVSFVLRLTPIPV</sequence>
<keyword evidence="2" id="KW-1185">Reference proteome</keyword>
<gene>
    <name evidence="1" type="ORF">PUN28_003026</name>
</gene>
<reference evidence="1 2" key="1">
    <citation type="submission" date="2023-03" db="EMBL/GenBank/DDBJ databases">
        <title>High recombination rates correlate with genetic variation in Cardiocondyla obscurior ants.</title>
        <authorList>
            <person name="Errbii M."/>
        </authorList>
    </citation>
    <scope>NUCLEOTIDE SEQUENCE [LARGE SCALE GENOMIC DNA]</scope>
    <source>
        <strain evidence="1">Alpha-2009</strain>
        <tissue evidence="1">Whole body</tissue>
    </source>
</reference>